<keyword evidence="2" id="KW-1185">Reference proteome</keyword>
<name>A0A401GDW5_9APHY</name>
<protein>
    <submittedName>
        <fullName evidence="1">Uncharacterized protein</fullName>
    </submittedName>
</protein>
<reference evidence="1 2" key="1">
    <citation type="journal article" date="2018" name="Sci. Rep.">
        <title>Genome sequence of the cauliflower mushroom Sparassis crispa (Hanabiratake) and its association with beneficial usage.</title>
        <authorList>
            <person name="Kiyama R."/>
            <person name="Furutani Y."/>
            <person name="Kawaguchi K."/>
            <person name="Nakanishi T."/>
        </authorList>
    </citation>
    <scope>NUCLEOTIDE SEQUENCE [LARGE SCALE GENOMIC DNA]</scope>
</reference>
<accession>A0A401GDW5</accession>
<dbReference type="RefSeq" id="XP_027611216.1">
    <property type="nucleotide sequence ID" value="XM_027755415.1"/>
</dbReference>
<dbReference type="AlphaFoldDB" id="A0A401GDW5"/>
<dbReference type="InParanoid" id="A0A401GDW5"/>
<organism evidence="1 2">
    <name type="scientific">Sparassis crispa</name>
    <dbReference type="NCBI Taxonomy" id="139825"/>
    <lineage>
        <taxon>Eukaryota</taxon>
        <taxon>Fungi</taxon>
        <taxon>Dikarya</taxon>
        <taxon>Basidiomycota</taxon>
        <taxon>Agaricomycotina</taxon>
        <taxon>Agaricomycetes</taxon>
        <taxon>Polyporales</taxon>
        <taxon>Sparassidaceae</taxon>
        <taxon>Sparassis</taxon>
    </lineage>
</organism>
<evidence type="ECO:0000313" key="2">
    <source>
        <dbReference type="Proteomes" id="UP000287166"/>
    </source>
</evidence>
<comment type="caution">
    <text evidence="1">The sequence shown here is derived from an EMBL/GenBank/DDBJ whole genome shotgun (WGS) entry which is preliminary data.</text>
</comment>
<gene>
    <name evidence="1" type="ORF">SCP_0300180</name>
</gene>
<proteinExistence type="predicted"/>
<dbReference type="Proteomes" id="UP000287166">
    <property type="component" value="Unassembled WGS sequence"/>
</dbReference>
<dbReference type="EMBL" id="BFAD01000003">
    <property type="protein sequence ID" value="GBE80303.1"/>
    <property type="molecule type" value="Genomic_DNA"/>
</dbReference>
<dbReference type="GeneID" id="38777220"/>
<evidence type="ECO:0000313" key="1">
    <source>
        <dbReference type="EMBL" id="GBE80303.1"/>
    </source>
</evidence>
<sequence length="94" mass="10270">MQMFGSMFVFGGRRAPPASLSLHRLPQCDDATPALHSHTLLAPWSPIFLRPPHSHGEPTRGQPGDTAWLRKVNDLALPSPFAPPSSSLLIHVRS</sequence>